<dbReference type="Pfam" id="PF01312">
    <property type="entry name" value="Bac_export_2"/>
    <property type="match status" value="1"/>
</dbReference>
<dbReference type="InterPro" id="IPR029025">
    <property type="entry name" value="T3SS_substrate_exporter_C"/>
</dbReference>
<dbReference type="EMBL" id="VMBG01000001">
    <property type="protein sequence ID" value="TSJ78642.1"/>
    <property type="molecule type" value="Genomic_DNA"/>
</dbReference>
<dbReference type="Proteomes" id="UP000315648">
    <property type="component" value="Unassembled WGS sequence"/>
</dbReference>
<protein>
    <submittedName>
        <fullName evidence="3">EscU/YscU/HrcU family type III secretion system export apparatus switch protein</fullName>
    </submittedName>
</protein>
<dbReference type="GO" id="GO:0005886">
    <property type="term" value="C:plasma membrane"/>
    <property type="evidence" value="ECO:0007669"/>
    <property type="project" value="TreeGrafter"/>
</dbReference>
<dbReference type="Gene3D" id="3.40.1690.10">
    <property type="entry name" value="secretion proteins EscU"/>
    <property type="match status" value="1"/>
</dbReference>
<sequence length="374" mass="40924">MSDTDKDSKTELPSEKRLSEAFENGQFAKSAELQVVATLTAMFGVIAFFLAASTRDISSLATSLWSDLDAAPMQAGALPLQVAECAKVFSKVMLPVIISVGLATLLMGGFQSGFRMSPKAIGFKLENLDFSKGIGRVFSKSAFVRSGVDILKLISIGLVLWLGARSLISDPIFVSPIEAGYLGEFLRRATMEFLSKIILALGIVAAISYSYEKFKTHQDLMMSRQEVKDESKQAEGDAHTKSAMKRMARRLMQKQMLAAVPTADVIVTNPTHYAVALKYERGRDGAPMLLAKGENQFARRIKALAAQHNVPVIENKPVARTLYALGKVGEPIPNNLYQAVAEILAFVYRTHRLYFHDLKIRRAAAEGAATRTTA</sequence>
<keyword evidence="2" id="KW-0812">Transmembrane</keyword>
<accession>A0A556QPX1</accession>
<feature type="transmembrane region" description="Helical" evidence="2">
    <location>
        <begin position="193"/>
        <end position="211"/>
    </location>
</feature>
<evidence type="ECO:0000256" key="1">
    <source>
        <dbReference type="ARBA" id="ARBA00010690"/>
    </source>
</evidence>
<dbReference type="SUPFAM" id="SSF160544">
    <property type="entry name" value="EscU C-terminal domain-like"/>
    <property type="match status" value="1"/>
</dbReference>
<dbReference type="PANTHER" id="PTHR30531:SF12">
    <property type="entry name" value="FLAGELLAR BIOSYNTHETIC PROTEIN FLHB"/>
    <property type="match status" value="1"/>
</dbReference>
<keyword evidence="2" id="KW-0472">Membrane</keyword>
<feature type="transmembrane region" description="Helical" evidence="2">
    <location>
        <begin position="33"/>
        <end position="52"/>
    </location>
</feature>
<evidence type="ECO:0000313" key="3">
    <source>
        <dbReference type="EMBL" id="TSJ78642.1"/>
    </source>
</evidence>
<organism evidence="3 4">
    <name type="scientific">Rariglobus hedericola</name>
    <dbReference type="NCBI Taxonomy" id="2597822"/>
    <lineage>
        <taxon>Bacteria</taxon>
        <taxon>Pseudomonadati</taxon>
        <taxon>Verrucomicrobiota</taxon>
        <taxon>Opitutia</taxon>
        <taxon>Opitutales</taxon>
        <taxon>Opitutaceae</taxon>
        <taxon>Rariglobus</taxon>
    </lineage>
</organism>
<gene>
    <name evidence="3" type="ORF">FPL22_04880</name>
</gene>
<dbReference type="PRINTS" id="PR00950">
    <property type="entry name" value="TYPE3IMSPROT"/>
</dbReference>
<keyword evidence="2" id="KW-1133">Transmembrane helix</keyword>
<keyword evidence="4" id="KW-1185">Reference proteome</keyword>
<evidence type="ECO:0000256" key="2">
    <source>
        <dbReference type="SAM" id="Phobius"/>
    </source>
</evidence>
<dbReference type="AlphaFoldDB" id="A0A556QPX1"/>
<reference evidence="3 4" key="1">
    <citation type="submission" date="2019-07" db="EMBL/GenBank/DDBJ databases">
        <title>Description of 53C-WASEF.</title>
        <authorList>
            <person name="Pitt A."/>
            <person name="Hahn M.W."/>
        </authorList>
    </citation>
    <scope>NUCLEOTIDE SEQUENCE [LARGE SCALE GENOMIC DNA]</scope>
    <source>
        <strain evidence="3 4">53C-WASEF</strain>
    </source>
</reference>
<dbReference type="GO" id="GO:0009306">
    <property type="term" value="P:protein secretion"/>
    <property type="evidence" value="ECO:0007669"/>
    <property type="project" value="InterPro"/>
</dbReference>
<feature type="transmembrane region" description="Helical" evidence="2">
    <location>
        <begin position="92"/>
        <end position="110"/>
    </location>
</feature>
<dbReference type="Gene3D" id="6.10.250.2080">
    <property type="match status" value="1"/>
</dbReference>
<name>A0A556QPX1_9BACT</name>
<evidence type="ECO:0000313" key="4">
    <source>
        <dbReference type="Proteomes" id="UP000315648"/>
    </source>
</evidence>
<dbReference type="InterPro" id="IPR006135">
    <property type="entry name" value="T3SS_substrate_exporter"/>
</dbReference>
<comment type="similarity">
    <text evidence="1">Belongs to the type III secretion exporter family.</text>
</comment>
<dbReference type="PANTHER" id="PTHR30531">
    <property type="entry name" value="FLAGELLAR BIOSYNTHETIC PROTEIN FLHB"/>
    <property type="match status" value="1"/>
</dbReference>
<comment type="caution">
    <text evidence="3">The sequence shown here is derived from an EMBL/GenBank/DDBJ whole genome shotgun (WGS) entry which is preliminary data.</text>
</comment>
<feature type="transmembrane region" description="Helical" evidence="2">
    <location>
        <begin position="150"/>
        <end position="173"/>
    </location>
</feature>
<proteinExistence type="inferred from homology"/>
<dbReference type="RefSeq" id="WP_144228983.1">
    <property type="nucleotide sequence ID" value="NZ_CBCRVV010000002.1"/>
</dbReference>
<dbReference type="OrthoDB" id="9807950at2"/>